<dbReference type="InterPro" id="IPR008979">
    <property type="entry name" value="Galactose-bd-like_sf"/>
</dbReference>
<dbReference type="PANTHER" id="PTHR13194:SF18">
    <property type="entry name" value="COMPLEX I INTERMEDIATE-ASSOCIATED PROTEIN 30, MITOCHONDRIAL"/>
    <property type="match status" value="1"/>
</dbReference>
<keyword evidence="4" id="KW-0143">Chaperone</keyword>
<comment type="similarity">
    <text evidence="2">Belongs to the CIA30 family.</text>
</comment>
<dbReference type="InterPro" id="IPR013857">
    <property type="entry name" value="NADH-UbQ_OxRdtase-assoc_prot30"/>
</dbReference>
<reference evidence="6" key="1">
    <citation type="submission" date="2021-01" db="EMBL/GenBank/DDBJ databases">
        <authorList>
            <person name="Corre E."/>
            <person name="Pelletier E."/>
            <person name="Niang G."/>
            <person name="Scheremetjew M."/>
            <person name="Finn R."/>
            <person name="Kale V."/>
            <person name="Holt S."/>
            <person name="Cochrane G."/>
            <person name="Meng A."/>
            <person name="Brown T."/>
            <person name="Cohen L."/>
        </authorList>
    </citation>
    <scope>NUCLEOTIDE SEQUENCE</scope>
    <source>
        <strain evidence="6">RCC1130</strain>
    </source>
</reference>
<comment type="subcellular location">
    <subcellularLocation>
        <location evidence="1">Mitochondrion</location>
    </subcellularLocation>
</comment>
<dbReference type="SUPFAM" id="SSF49785">
    <property type="entry name" value="Galactose-binding domain-like"/>
    <property type="match status" value="1"/>
</dbReference>
<dbReference type="AlphaFoldDB" id="A0A7S0NQ62"/>
<evidence type="ECO:0000259" key="5">
    <source>
        <dbReference type="Pfam" id="PF08547"/>
    </source>
</evidence>
<protein>
    <recommendedName>
        <fullName evidence="5">NADH:ubiquinone oxidoreductase intermediate-associated protein 30 domain-containing protein</fullName>
    </recommendedName>
</protein>
<dbReference type="GO" id="GO:0005739">
    <property type="term" value="C:mitochondrion"/>
    <property type="evidence" value="ECO:0007669"/>
    <property type="project" value="UniProtKB-SubCell"/>
</dbReference>
<evidence type="ECO:0000256" key="3">
    <source>
        <dbReference type="ARBA" id="ARBA00023128"/>
    </source>
</evidence>
<dbReference type="GO" id="GO:0032981">
    <property type="term" value="P:mitochondrial respiratory chain complex I assembly"/>
    <property type="evidence" value="ECO:0007669"/>
    <property type="project" value="TreeGrafter"/>
</dbReference>
<accession>A0A7S0NQ62</accession>
<evidence type="ECO:0000256" key="4">
    <source>
        <dbReference type="ARBA" id="ARBA00023186"/>
    </source>
</evidence>
<feature type="domain" description="NADH:ubiquinone oxidoreductase intermediate-associated protein 30" evidence="5">
    <location>
        <begin position="7"/>
        <end position="122"/>
    </location>
</feature>
<dbReference type="GO" id="GO:0051082">
    <property type="term" value="F:unfolded protein binding"/>
    <property type="evidence" value="ECO:0007669"/>
    <property type="project" value="TreeGrafter"/>
</dbReference>
<proteinExistence type="inferred from homology"/>
<evidence type="ECO:0000313" key="6">
    <source>
        <dbReference type="EMBL" id="CAD8527905.1"/>
    </source>
</evidence>
<evidence type="ECO:0000256" key="2">
    <source>
        <dbReference type="ARBA" id="ARBA00007884"/>
    </source>
</evidence>
<dbReference type="Pfam" id="PF08547">
    <property type="entry name" value="CIA30"/>
    <property type="match status" value="1"/>
</dbReference>
<evidence type="ECO:0000256" key="1">
    <source>
        <dbReference type="ARBA" id="ARBA00004173"/>
    </source>
</evidence>
<gene>
    <name evidence="6" type="ORF">CLEP1334_LOCUS3126</name>
</gene>
<dbReference type="EMBL" id="HBER01006268">
    <property type="protein sequence ID" value="CAD8527905.1"/>
    <property type="molecule type" value="Transcribed_RNA"/>
</dbReference>
<keyword evidence="3" id="KW-0496">Mitochondrion</keyword>
<dbReference type="GO" id="GO:0006120">
    <property type="term" value="P:mitochondrial electron transport, NADH to ubiquinone"/>
    <property type="evidence" value="ECO:0007669"/>
    <property type="project" value="TreeGrafter"/>
</dbReference>
<name>A0A7S0NQ62_9EUKA</name>
<dbReference type="InterPro" id="IPR039131">
    <property type="entry name" value="NDUFAF1"/>
</dbReference>
<sequence length="155" mass="17751">MHKKRASKTGWCAMQTTIPEEKWDLKDFHGVRLTLRTDERHYVLNMRTAGLIGGMDQDVFQAHIPPCPLKGEWAQLRIPFGAFMVTWRGYVQSAQRSMNLEAITRLGVLIADRKAGDFSLELDDISAFRFHDEEMSDPLVKRALRLNGELGYTDV</sequence>
<dbReference type="PANTHER" id="PTHR13194">
    <property type="entry name" value="COMPLEX I INTERMEDIATE-ASSOCIATED PROTEIN 30"/>
    <property type="match status" value="1"/>
</dbReference>
<organism evidence="6">
    <name type="scientific">Calcidiscus leptoporus</name>
    <dbReference type="NCBI Taxonomy" id="127549"/>
    <lineage>
        <taxon>Eukaryota</taxon>
        <taxon>Haptista</taxon>
        <taxon>Haptophyta</taxon>
        <taxon>Prymnesiophyceae</taxon>
        <taxon>Coccolithales</taxon>
        <taxon>Calcidiscaceae</taxon>
        <taxon>Calcidiscus</taxon>
    </lineage>
</organism>